<keyword evidence="2" id="KW-0812">Transmembrane</keyword>
<keyword evidence="2" id="KW-0472">Membrane</keyword>
<sequence>MAAAVRAYCRPIPTRRYPPLPPSPLPAARARHRCPSEPRLPRRPLALPPPPLRRRSPEQPPRRQHLSVVLIVTIHSSIAILNATVLVSW</sequence>
<evidence type="ECO:0000313" key="4">
    <source>
        <dbReference type="Proteomes" id="UP000059680"/>
    </source>
</evidence>
<protein>
    <submittedName>
        <fullName evidence="3">Os04g0118250 protein</fullName>
    </submittedName>
</protein>
<keyword evidence="2" id="KW-1133">Transmembrane helix</keyword>
<accession>A0A0P0W6T3</accession>
<reference evidence="3 4" key="3">
    <citation type="journal article" date="2013" name="Rice">
        <title>Improvement of the Oryza sativa Nipponbare reference genome using next generation sequence and optical map data.</title>
        <authorList>
            <person name="Kawahara Y."/>
            <person name="de la Bastide M."/>
            <person name="Hamilton J.P."/>
            <person name="Kanamori H."/>
            <person name="McCombie W.R."/>
            <person name="Ouyang S."/>
            <person name="Schwartz D.C."/>
            <person name="Tanaka T."/>
            <person name="Wu J."/>
            <person name="Zhou S."/>
            <person name="Childs K.L."/>
            <person name="Davidson R.M."/>
            <person name="Lin H."/>
            <person name="Quesada-Ocampo L."/>
            <person name="Vaillancourt B."/>
            <person name="Sakai H."/>
            <person name="Lee S.S."/>
            <person name="Kim J."/>
            <person name="Numa H."/>
            <person name="Itoh T."/>
            <person name="Buell C.R."/>
            <person name="Matsumoto T."/>
        </authorList>
    </citation>
    <scope>NUCLEOTIDE SEQUENCE [LARGE SCALE GENOMIC DNA]</scope>
    <source>
        <strain evidence="4">cv. Nipponbare</strain>
    </source>
</reference>
<feature type="region of interest" description="Disordered" evidence="1">
    <location>
        <begin position="12"/>
        <end position="64"/>
    </location>
</feature>
<dbReference type="AlphaFoldDB" id="A0A0P0W6T3"/>
<organism evidence="3 4">
    <name type="scientific">Oryza sativa subsp. japonica</name>
    <name type="common">Rice</name>
    <dbReference type="NCBI Taxonomy" id="39947"/>
    <lineage>
        <taxon>Eukaryota</taxon>
        <taxon>Viridiplantae</taxon>
        <taxon>Streptophyta</taxon>
        <taxon>Embryophyta</taxon>
        <taxon>Tracheophyta</taxon>
        <taxon>Spermatophyta</taxon>
        <taxon>Magnoliopsida</taxon>
        <taxon>Liliopsida</taxon>
        <taxon>Poales</taxon>
        <taxon>Poaceae</taxon>
        <taxon>BOP clade</taxon>
        <taxon>Oryzoideae</taxon>
        <taxon>Oryzeae</taxon>
        <taxon>Oryzinae</taxon>
        <taxon>Oryza</taxon>
        <taxon>Oryza sativa</taxon>
    </lineage>
</organism>
<gene>
    <name evidence="3" type="ordered locus">Os04g0118250</name>
    <name evidence="3" type="ORF">OSNPB_040118250</name>
</gene>
<evidence type="ECO:0000256" key="2">
    <source>
        <dbReference type="SAM" id="Phobius"/>
    </source>
</evidence>
<dbReference type="Proteomes" id="UP000059680">
    <property type="component" value="Chromosome 4"/>
</dbReference>
<reference evidence="4" key="1">
    <citation type="journal article" date="2005" name="Nature">
        <title>The map-based sequence of the rice genome.</title>
        <authorList>
            <consortium name="International rice genome sequencing project (IRGSP)"/>
            <person name="Matsumoto T."/>
            <person name="Wu J."/>
            <person name="Kanamori H."/>
            <person name="Katayose Y."/>
            <person name="Fujisawa M."/>
            <person name="Namiki N."/>
            <person name="Mizuno H."/>
            <person name="Yamamoto K."/>
            <person name="Antonio B.A."/>
            <person name="Baba T."/>
            <person name="Sakata K."/>
            <person name="Nagamura Y."/>
            <person name="Aoki H."/>
            <person name="Arikawa K."/>
            <person name="Arita K."/>
            <person name="Bito T."/>
            <person name="Chiden Y."/>
            <person name="Fujitsuka N."/>
            <person name="Fukunaka R."/>
            <person name="Hamada M."/>
            <person name="Harada C."/>
            <person name="Hayashi A."/>
            <person name="Hijishita S."/>
            <person name="Honda M."/>
            <person name="Hosokawa S."/>
            <person name="Ichikawa Y."/>
            <person name="Idonuma A."/>
            <person name="Iijima M."/>
            <person name="Ikeda M."/>
            <person name="Ikeno M."/>
            <person name="Ito K."/>
            <person name="Ito S."/>
            <person name="Ito T."/>
            <person name="Ito Y."/>
            <person name="Ito Y."/>
            <person name="Iwabuchi A."/>
            <person name="Kamiya K."/>
            <person name="Karasawa W."/>
            <person name="Kurita K."/>
            <person name="Katagiri S."/>
            <person name="Kikuta A."/>
            <person name="Kobayashi H."/>
            <person name="Kobayashi N."/>
            <person name="Machita K."/>
            <person name="Maehara T."/>
            <person name="Masukawa M."/>
            <person name="Mizubayashi T."/>
            <person name="Mukai Y."/>
            <person name="Nagasaki H."/>
            <person name="Nagata Y."/>
            <person name="Naito S."/>
            <person name="Nakashima M."/>
            <person name="Nakama Y."/>
            <person name="Nakamichi Y."/>
            <person name="Nakamura M."/>
            <person name="Meguro A."/>
            <person name="Negishi M."/>
            <person name="Ohta I."/>
            <person name="Ohta T."/>
            <person name="Okamoto M."/>
            <person name="Ono N."/>
            <person name="Saji S."/>
            <person name="Sakaguchi M."/>
            <person name="Sakai K."/>
            <person name="Shibata M."/>
            <person name="Shimokawa T."/>
            <person name="Song J."/>
            <person name="Takazaki Y."/>
            <person name="Terasawa K."/>
            <person name="Tsugane M."/>
            <person name="Tsuji K."/>
            <person name="Ueda S."/>
            <person name="Waki K."/>
            <person name="Yamagata H."/>
            <person name="Yamamoto M."/>
            <person name="Yamamoto S."/>
            <person name="Yamane H."/>
            <person name="Yoshiki S."/>
            <person name="Yoshihara R."/>
            <person name="Yukawa K."/>
            <person name="Zhong H."/>
            <person name="Yano M."/>
            <person name="Yuan Q."/>
            <person name="Ouyang S."/>
            <person name="Liu J."/>
            <person name="Jones K.M."/>
            <person name="Gansberger K."/>
            <person name="Moffat K."/>
            <person name="Hill J."/>
            <person name="Bera J."/>
            <person name="Fadrosh D."/>
            <person name="Jin S."/>
            <person name="Johri S."/>
            <person name="Kim M."/>
            <person name="Overton L."/>
            <person name="Reardon M."/>
            <person name="Tsitrin T."/>
            <person name="Vuong H."/>
            <person name="Weaver B."/>
            <person name="Ciecko A."/>
            <person name="Tallon L."/>
            <person name="Jackson J."/>
            <person name="Pai G."/>
            <person name="Aken S.V."/>
            <person name="Utterback T."/>
            <person name="Reidmuller S."/>
            <person name="Feldblyum T."/>
            <person name="Hsiao J."/>
            <person name="Zismann V."/>
            <person name="Iobst S."/>
            <person name="de Vazeille A.R."/>
            <person name="Buell C.R."/>
            <person name="Ying K."/>
            <person name="Li Y."/>
            <person name="Lu T."/>
            <person name="Huang Y."/>
            <person name="Zhao Q."/>
            <person name="Feng Q."/>
            <person name="Zhang L."/>
            <person name="Zhu J."/>
            <person name="Weng Q."/>
            <person name="Mu J."/>
            <person name="Lu Y."/>
            <person name="Fan D."/>
            <person name="Liu Y."/>
            <person name="Guan J."/>
            <person name="Zhang Y."/>
            <person name="Yu S."/>
            <person name="Liu X."/>
            <person name="Zhang Y."/>
            <person name="Hong G."/>
            <person name="Han B."/>
            <person name="Choisne N."/>
            <person name="Demange N."/>
            <person name="Orjeda G."/>
            <person name="Samain S."/>
            <person name="Cattolico L."/>
            <person name="Pelletier E."/>
            <person name="Couloux A."/>
            <person name="Segurens B."/>
            <person name="Wincker P."/>
            <person name="D'Hont A."/>
            <person name="Scarpelli C."/>
            <person name="Weissenbach J."/>
            <person name="Salanoubat M."/>
            <person name="Quetier F."/>
            <person name="Yu Y."/>
            <person name="Kim H.R."/>
            <person name="Rambo T."/>
            <person name="Currie J."/>
            <person name="Collura K."/>
            <person name="Luo M."/>
            <person name="Yang T."/>
            <person name="Ammiraju J.S.S."/>
            <person name="Engler F."/>
            <person name="Soderlund C."/>
            <person name="Wing R.A."/>
            <person name="Palmer L.E."/>
            <person name="de la Bastide M."/>
            <person name="Spiegel L."/>
            <person name="Nascimento L."/>
            <person name="Zutavern T."/>
            <person name="O'Shaughnessy A."/>
            <person name="Dike S."/>
            <person name="Dedhia N."/>
            <person name="Preston R."/>
            <person name="Balija V."/>
            <person name="McCombie W.R."/>
            <person name="Chow T."/>
            <person name="Chen H."/>
            <person name="Chung M."/>
            <person name="Chen C."/>
            <person name="Shaw J."/>
            <person name="Wu H."/>
            <person name="Hsiao K."/>
            <person name="Chao Y."/>
            <person name="Chu M."/>
            <person name="Cheng C."/>
            <person name="Hour A."/>
            <person name="Lee P."/>
            <person name="Lin S."/>
            <person name="Lin Y."/>
            <person name="Liou J."/>
            <person name="Liu S."/>
            <person name="Hsing Y."/>
            <person name="Raghuvanshi S."/>
            <person name="Mohanty A."/>
            <person name="Bharti A.K."/>
            <person name="Gaur A."/>
            <person name="Gupta V."/>
            <person name="Kumar D."/>
            <person name="Ravi V."/>
            <person name="Vij S."/>
            <person name="Kapur A."/>
            <person name="Khurana P."/>
            <person name="Khurana P."/>
            <person name="Khurana J.P."/>
            <person name="Tyagi A.K."/>
            <person name="Gaikwad K."/>
            <person name="Singh A."/>
            <person name="Dalal V."/>
            <person name="Srivastava S."/>
            <person name="Dixit A."/>
            <person name="Pal A.K."/>
            <person name="Ghazi I.A."/>
            <person name="Yadav M."/>
            <person name="Pandit A."/>
            <person name="Bhargava A."/>
            <person name="Sureshbabu K."/>
            <person name="Batra K."/>
            <person name="Sharma T.R."/>
            <person name="Mohapatra T."/>
            <person name="Singh N.K."/>
            <person name="Messing J."/>
            <person name="Nelson A.B."/>
            <person name="Fuks G."/>
            <person name="Kavchok S."/>
            <person name="Keizer G."/>
            <person name="Linton E."/>
            <person name="Llaca V."/>
            <person name="Song R."/>
            <person name="Tanyolac B."/>
            <person name="Young S."/>
            <person name="Ho-Il K."/>
            <person name="Hahn J.H."/>
            <person name="Sangsakoo G."/>
            <person name="Vanavichit A."/>
            <person name="de Mattos Luiz.A.T."/>
            <person name="Zimmer P.D."/>
            <person name="Malone G."/>
            <person name="Dellagostin O."/>
            <person name="de Oliveira A.C."/>
            <person name="Bevan M."/>
            <person name="Bancroft I."/>
            <person name="Minx P."/>
            <person name="Cordum H."/>
            <person name="Wilson R."/>
            <person name="Cheng Z."/>
            <person name="Jin W."/>
            <person name="Jiang J."/>
            <person name="Leong S.A."/>
            <person name="Iwama H."/>
            <person name="Gojobori T."/>
            <person name="Itoh T."/>
            <person name="Niimura Y."/>
            <person name="Fujii Y."/>
            <person name="Habara T."/>
            <person name="Sakai H."/>
            <person name="Sato Y."/>
            <person name="Wilson G."/>
            <person name="Kumar K."/>
            <person name="McCouch S."/>
            <person name="Juretic N."/>
            <person name="Hoen D."/>
            <person name="Wright S."/>
            <person name="Bruskiewich R."/>
            <person name="Bureau T."/>
            <person name="Miyao A."/>
            <person name="Hirochika H."/>
            <person name="Nishikawa T."/>
            <person name="Kadowaki K."/>
            <person name="Sugiura M."/>
            <person name="Burr B."/>
            <person name="Sasaki T."/>
        </authorList>
    </citation>
    <scope>NUCLEOTIDE SEQUENCE [LARGE SCALE GENOMIC DNA]</scope>
    <source>
        <strain evidence="4">cv. Nipponbare</strain>
    </source>
</reference>
<dbReference type="PaxDb" id="39947-A0A0P0W6T3"/>
<feature type="transmembrane region" description="Helical" evidence="2">
    <location>
        <begin position="65"/>
        <end position="87"/>
    </location>
</feature>
<name>A0A0P0W6T3_ORYSJ</name>
<dbReference type="EMBL" id="AP014960">
    <property type="protein sequence ID" value="BAS87629.1"/>
    <property type="molecule type" value="Genomic_DNA"/>
</dbReference>
<reference evidence="3 4" key="2">
    <citation type="journal article" date="2013" name="Plant Cell Physiol.">
        <title>Rice Annotation Project Database (RAP-DB): an integrative and interactive database for rice genomics.</title>
        <authorList>
            <person name="Sakai H."/>
            <person name="Lee S.S."/>
            <person name="Tanaka T."/>
            <person name="Numa H."/>
            <person name="Kim J."/>
            <person name="Kawahara Y."/>
            <person name="Wakimoto H."/>
            <person name="Yang C.C."/>
            <person name="Iwamoto M."/>
            <person name="Abe T."/>
            <person name="Yamada Y."/>
            <person name="Muto A."/>
            <person name="Inokuchi H."/>
            <person name="Ikemura T."/>
            <person name="Matsumoto T."/>
            <person name="Sasaki T."/>
            <person name="Itoh T."/>
        </authorList>
    </citation>
    <scope>NUCLEOTIDE SEQUENCE [LARGE SCALE GENOMIC DNA]</scope>
    <source>
        <strain evidence="4">cv. Nipponbare</strain>
    </source>
</reference>
<proteinExistence type="predicted"/>
<dbReference type="InParanoid" id="A0A0P0W6T3"/>
<keyword evidence="4" id="KW-1185">Reference proteome</keyword>
<feature type="compositionally biased region" description="Pro residues" evidence="1">
    <location>
        <begin position="16"/>
        <end position="25"/>
    </location>
</feature>
<evidence type="ECO:0000313" key="3">
    <source>
        <dbReference type="EMBL" id="BAS87629.1"/>
    </source>
</evidence>
<evidence type="ECO:0000256" key="1">
    <source>
        <dbReference type="SAM" id="MobiDB-lite"/>
    </source>
</evidence>